<accession>A0AAI8HNV9</accession>
<comment type="pathway">
    <text evidence="2 11">Metabolic intermediate metabolism; pimeloyl-CoA biosynthesis; pimeloyl-CoA from pimelate: step 1/1.</text>
</comment>
<evidence type="ECO:0000256" key="2">
    <source>
        <dbReference type="ARBA" id="ARBA00005075"/>
    </source>
</evidence>
<dbReference type="Pfam" id="PF03744">
    <property type="entry name" value="BioW"/>
    <property type="match status" value="1"/>
</dbReference>
<dbReference type="KEGG" id="bsia:CWD84_11850"/>
<keyword evidence="8 11" id="KW-0067">ATP-binding</keyword>
<evidence type="ECO:0000313" key="12">
    <source>
        <dbReference type="EMBL" id="AUJ77453.1"/>
    </source>
</evidence>
<dbReference type="GO" id="GO:0005524">
    <property type="term" value="F:ATP binding"/>
    <property type="evidence" value="ECO:0007669"/>
    <property type="project" value="UniProtKB-KW"/>
</dbReference>
<dbReference type="GO" id="GO:0042410">
    <property type="term" value="F:6-carboxyhexanoate-CoA ligase activity"/>
    <property type="evidence" value="ECO:0007669"/>
    <property type="project" value="UniProtKB-UniRule"/>
</dbReference>
<evidence type="ECO:0000256" key="3">
    <source>
        <dbReference type="ARBA" id="ARBA00011738"/>
    </source>
</evidence>
<sequence>MEEETYYSVRMRASRNAPHEQGGKHISGGERLITYSGIQEAVNGLLHKGFSHSRGTPDFMQIQLESVNEPIKTIRPLPITVHQTDTAEKGQAIARTLLQKAGIPPRMIEKAYQSIAEYGEARGAVLFDIRTGKRIDGRRERGVRVSRVDWPAHDFQKWAFEHNMPENSRIKEAHAIAAKVCAHPGIIAEVCWSDDPDYITGYVAAKKLGYQRITKMKNDGDECGCRIFFSDGITDTQSCIHFLEKQPVFIQREGNI</sequence>
<dbReference type="NCBIfam" id="TIGR01204">
    <property type="entry name" value="bioW"/>
    <property type="match status" value="1"/>
</dbReference>
<evidence type="ECO:0000256" key="8">
    <source>
        <dbReference type="ARBA" id="ARBA00022840"/>
    </source>
</evidence>
<dbReference type="RefSeq" id="WP_060962654.1">
    <property type="nucleotide sequence ID" value="NZ_CP025001.1"/>
</dbReference>
<dbReference type="Proteomes" id="UP000234366">
    <property type="component" value="Chromosome"/>
</dbReference>
<comment type="cofactor">
    <cofactor evidence="1 11">
        <name>Mg(2+)</name>
        <dbReference type="ChEBI" id="CHEBI:18420"/>
    </cofactor>
</comment>
<dbReference type="HAMAP" id="MF_00668">
    <property type="entry name" value="BioW"/>
    <property type="match status" value="1"/>
</dbReference>
<dbReference type="NCBIfam" id="NF002360">
    <property type="entry name" value="PRK01322.1"/>
    <property type="match status" value="1"/>
</dbReference>
<evidence type="ECO:0000256" key="5">
    <source>
        <dbReference type="ARBA" id="ARBA00022598"/>
    </source>
</evidence>
<keyword evidence="6 11" id="KW-0547">Nucleotide-binding</keyword>
<evidence type="ECO:0000256" key="6">
    <source>
        <dbReference type="ARBA" id="ARBA00022741"/>
    </source>
</evidence>
<name>A0AAI8HNV9_9BACI</name>
<keyword evidence="9 11" id="KW-0460">Magnesium</keyword>
<evidence type="ECO:0000256" key="1">
    <source>
        <dbReference type="ARBA" id="ARBA00001946"/>
    </source>
</evidence>
<evidence type="ECO:0000256" key="11">
    <source>
        <dbReference type="HAMAP-Rule" id="MF_00668"/>
    </source>
</evidence>
<comment type="similarity">
    <text evidence="11">Belongs to the BioW family.</text>
</comment>
<organism evidence="12 13">
    <name type="scientific">Bacillus siamensis</name>
    <dbReference type="NCBI Taxonomy" id="659243"/>
    <lineage>
        <taxon>Bacteria</taxon>
        <taxon>Bacillati</taxon>
        <taxon>Bacillota</taxon>
        <taxon>Bacilli</taxon>
        <taxon>Bacillales</taxon>
        <taxon>Bacillaceae</taxon>
        <taxon>Bacillus</taxon>
        <taxon>Bacillus amyloliquefaciens group</taxon>
    </lineage>
</organism>
<reference evidence="12 13" key="1">
    <citation type="submission" date="2017-11" db="EMBL/GenBank/DDBJ databases">
        <title>Genome sequence and genome mining of multiple bioactive secondary metabolites from a deep sea-derived Bacillus siamensis SCSIO 05746.</title>
        <authorList>
            <person name="Pan H.-Q."/>
            <person name="Ju J.-H."/>
        </authorList>
    </citation>
    <scope>NUCLEOTIDE SEQUENCE [LARGE SCALE GENOMIC DNA]</scope>
    <source>
        <strain evidence="12 13">SCSIO 05746</strain>
    </source>
</reference>
<dbReference type="AlphaFoldDB" id="A0AAI8HNV9"/>
<comment type="subunit">
    <text evidence="3 11">Homodimer.</text>
</comment>
<evidence type="ECO:0000256" key="4">
    <source>
        <dbReference type="ARBA" id="ARBA00012984"/>
    </source>
</evidence>
<dbReference type="GO" id="GO:0000287">
    <property type="term" value="F:magnesium ion binding"/>
    <property type="evidence" value="ECO:0007669"/>
    <property type="project" value="UniProtKB-UniRule"/>
</dbReference>
<evidence type="ECO:0000313" key="13">
    <source>
        <dbReference type="Proteomes" id="UP000234366"/>
    </source>
</evidence>
<evidence type="ECO:0000256" key="9">
    <source>
        <dbReference type="ARBA" id="ARBA00022842"/>
    </source>
</evidence>
<keyword evidence="7 11" id="KW-0093">Biotin biosynthesis</keyword>
<dbReference type="InterPro" id="IPR005499">
    <property type="entry name" value="BioW"/>
</dbReference>
<keyword evidence="13" id="KW-1185">Reference proteome</keyword>
<protein>
    <recommendedName>
        <fullName evidence="4 11">6-carboxyhexanoate--CoA ligase</fullName>
        <ecNumber evidence="4 11">6.2.1.14</ecNumber>
    </recommendedName>
    <alternativeName>
        <fullName evidence="11">Pimeloyl-CoA synthase</fullName>
    </alternativeName>
</protein>
<dbReference type="EC" id="6.2.1.14" evidence="4 11"/>
<dbReference type="GO" id="GO:0009102">
    <property type="term" value="P:biotin biosynthetic process"/>
    <property type="evidence" value="ECO:0007669"/>
    <property type="project" value="UniProtKB-UniRule"/>
</dbReference>
<comment type="catalytic activity">
    <reaction evidence="10 11">
        <text>heptanedioate + ATP + CoA = 6-carboxyhexanoyl-CoA + AMP + diphosphate</text>
        <dbReference type="Rhea" id="RHEA:14781"/>
        <dbReference type="ChEBI" id="CHEBI:30616"/>
        <dbReference type="ChEBI" id="CHEBI:33019"/>
        <dbReference type="ChEBI" id="CHEBI:36165"/>
        <dbReference type="ChEBI" id="CHEBI:57287"/>
        <dbReference type="ChEBI" id="CHEBI:57360"/>
        <dbReference type="ChEBI" id="CHEBI:456215"/>
        <dbReference type="EC" id="6.2.1.14"/>
    </reaction>
</comment>
<dbReference type="EMBL" id="CP025001">
    <property type="protein sequence ID" value="AUJ77453.1"/>
    <property type="molecule type" value="Genomic_DNA"/>
</dbReference>
<gene>
    <name evidence="11" type="primary">bioW</name>
    <name evidence="12" type="ORF">CWD84_11850</name>
</gene>
<proteinExistence type="inferred from homology"/>
<evidence type="ECO:0000256" key="10">
    <source>
        <dbReference type="ARBA" id="ARBA00049553"/>
    </source>
</evidence>
<keyword evidence="5 11" id="KW-0436">Ligase</keyword>
<evidence type="ECO:0000256" key="7">
    <source>
        <dbReference type="ARBA" id="ARBA00022756"/>
    </source>
</evidence>
<comment type="function">
    <text evidence="11">Catalyzes the transformation of pimelate into pimeloyl-CoA with concomitant hydrolysis of ATP to AMP.</text>
</comment>